<evidence type="ECO:0000313" key="3">
    <source>
        <dbReference type="Proteomes" id="UP000827889"/>
    </source>
</evidence>
<gene>
    <name evidence="4" type="primary">LOC125314669</name>
</gene>
<protein>
    <submittedName>
        <fullName evidence="4">Uncharacterized protein LOC125314669</fullName>
    </submittedName>
</protein>
<dbReference type="PANTHER" id="PTHR35046">
    <property type="entry name" value="ZINC KNUCKLE (CCHC-TYPE) FAMILY PROTEIN"/>
    <property type="match status" value="1"/>
</dbReference>
<dbReference type="GeneID" id="125314669"/>
<accession>A0ABM3HA72</accession>
<dbReference type="Pfam" id="PF24626">
    <property type="entry name" value="SH3_Tf2-1"/>
    <property type="match status" value="1"/>
</dbReference>
<feature type="coiled-coil region" evidence="1">
    <location>
        <begin position="62"/>
        <end position="93"/>
    </location>
</feature>
<dbReference type="PANTHER" id="PTHR35046:SF26">
    <property type="entry name" value="RNA-DIRECTED DNA POLYMERASE"/>
    <property type="match status" value="1"/>
</dbReference>
<evidence type="ECO:0000259" key="2">
    <source>
        <dbReference type="Pfam" id="PF24626"/>
    </source>
</evidence>
<dbReference type="InterPro" id="IPR056924">
    <property type="entry name" value="SH3_Tf2-1"/>
</dbReference>
<feature type="domain" description="Tf2-1-like SH3-like" evidence="2">
    <location>
        <begin position="99"/>
        <end position="161"/>
    </location>
</feature>
<sequence>MAHFIPCRKTSDAAEFAYNNAVHRSIGGSAFSIVYTKAPQHTLDLIQLPKQADKSVAADHMAKQIVEVHQEVKQRLEEANKKYKAAAEKHRRKHVFVVGDQVMVFLRKERLPAGSYNKLQQKKYEPYTIGRKINNNAHIIDLSCSMGISNTFNVANLSPFHESIDPLYPDPISNSRTSFSQVGENDAECISSA</sequence>
<reference evidence="4" key="1">
    <citation type="submission" date="2025-08" db="UniProtKB">
        <authorList>
            <consortium name="RefSeq"/>
        </authorList>
    </citation>
    <scope>IDENTIFICATION</scope>
    <source>
        <tissue evidence="4">Leaf</tissue>
    </source>
</reference>
<dbReference type="RefSeq" id="XP_048133484.1">
    <property type="nucleotide sequence ID" value="XM_048277527.1"/>
</dbReference>
<evidence type="ECO:0000313" key="4">
    <source>
        <dbReference type="RefSeq" id="XP_048133484.1"/>
    </source>
</evidence>
<organism evidence="3 4">
    <name type="scientific">Rhodamnia argentea</name>
    <dbReference type="NCBI Taxonomy" id="178133"/>
    <lineage>
        <taxon>Eukaryota</taxon>
        <taxon>Viridiplantae</taxon>
        <taxon>Streptophyta</taxon>
        <taxon>Embryophyta</taxon>
        <taxon>Tracheophyta</taxon>
        <taxon>Spermatophyta</taxon>
        <taxon>Magnoliopsida</taxon>
        <taxon>eudicotyledons</taxon>
        <taxon>Gunneridae</taxon>
        <taxon>Pentapetalae</taxon>
        <taxon>rosids</taxon>
        <taxon>malvids</taxon>
        <taxon>Myrtales</taxon>
        <taxon>Myrtaceae</taxon>
        <taxon>Myrtoideae</taxon>
        <taxon>Myrteae</taxon>
        <taxon>Australasian group</taxon>
        <taxon>Rhodamnia</taxon>
    </lineage>
</organism>
<keyword evidence="1" id="KW-0175">Coiled coil</keyword>
<proteinExistence type="predicted"/>
<dbReference type="Proteomes" id="UP000827889">
    <property type="component" value="Chromosome 4"/>
</dbReference>
<keyword evidence="3" id="KW-1185">Reference proteome</keyword>
<evidence type="ECO:0000256" key="1">
    <source>
        <dbReference type="SAM" id="Coils"/>
    </source>
</evidence>
<name>A0ABM3HA72_9MYRT</name>